<organism evidence="1 2">
    <name type="scientific">Flavonifractor hominis</name>
    <dbReference type="NCBI Taxonomy" id="3133178"/>
    <lineage>
        <taxon>Bacteria</taxon>
        <taxon>Bacillati</taxon>
        <taxon>Bacillota</taxon>
        <taxon>Clostridia</taxon>
        <taxon>Eubacteriales</taxon>
        <taxon>Oscillospiraceae</taxon>
        <taxon>Flavonifractor</taxon>
    </lineage>
</organism>
<evidence type="ECO:0000313" key="1">
    <source>
        <dbReference type="EMBL" id="MEQ2457415.1"/>
    </source>
</evidence>
<protein>
    <submittedName>
        <fullName evidence="1">Uncharacterized protein</fullName>
    </submittedName>
</protein>
<keyword evidence="2" id="KW-1185">Reference proteome</keyword>
<dbReference type="Proteomes" id="UP001440599">
    <property type="component" value="Unassembled WGS sequence"/>
</dbReference>
<sequence length="70" mass="8294">MMEFTRGYMTYYLLSFCKTYNERDKEEERLTALTDEALEAEFTAEYNEQKGACPNPPLYEGNIPDLYIDF</sequence>
<proteinExistence type="predicted"/>
<name>A0ABV1ES36_9FIRM</name>
<gene>
    <name evidence="1" type="ORF">WMO45_12880</name>
</gene>
<dbReference type="RefSeq" id="WP_349141272.1">
    <property type="nucleotide sequence ID" value="NZ_JBBMFT010000013.1"/>
</dbReference>
<dbReference type="EMBL" id="JBBMFT010000013">
    <property type="protein sequence ID" value="MEQ2457415.1"/>
    <property type="molecule type" value="Genomic_DNA"/>
</dbReference>
<comment type="caution">
    <text evidence="1">The sequence shown here is derived from an EMBL/GenBank/DDBJ whole genome shotgun (WGS) entry which is preliminary data.</text>
</comment>
<accession>A0ABV1ES36</accession>
<reference evidence="1 2" key="1">
    <citation type="submission" date="2024-03" db="EMBL/GenBank/DDBJ databases">
        <title>Human intestinal bacterial collection.</title>
        <authorList>
            <person name="Pauvert C."/>
            <person name="Hitch T.C.A."/>
            <person name="Clavel T."/>
        </authorList>
    </citation>
    <scope>NUCLEOTIDE SEQUENCE [LARGE SCALE GENOMIC DNA]</scope>
    <source>
        <strain evidence="1 2">CLA-AP-H34</strain>
    </source>
</reference>
<evidence type="ECO:0000313" key="2">
    <source>
        <dbReference type="Proteomes" id="UP001440599"/>
    </source>
</evidence>